<dbReference type="PRINTS" id="PR01368">
    <property type="entry name" value="SYNAPSIN"/>
</dbReference>
<keyword evidence="8" id="KW-1185">Reference proteome</keyword>
<protein>
    <submittedName>
        <fullName evidence="7">Synapsin</fullName>
    </submittedName>
</protein>
<evidence type="ECO:0000256" key="5">
    <source>
        <dbReference type="SAM" id="MobiDB-lite"/>
    </source>
</evidence>
<evidence type="ECO:0000256" key="4">
    <source>
        <dbReference type="ARBA" id="ARBA00034103"/>
    </source>
</evidence>
<dbReference type="AlphaFoldDB" id="A0A9Q0MYE8"/>
<feature type="compositionally biased region" description="Low complexity" evidence="5">
    <location>
        <begin position="330"/>
        <end position="346"/>
    </location>
</feature>
<dbReference type="Proteomes" id="UP001151699">
    <property type="component" value="Chromosome X"/>
</dbReference>
<feature type="compositionally biased region" description="Polar residues" evidence="5">
    <location>
        <begin position="489"/>
        <end position="506"/>
    </location>
</feature>
<dbReference type="PANTHER" id="PTHR10841">
    <property type="entry name" value="SYNAPSIN"/>
    <property type="match status" value="1"/>
</dbReference>
<feature type="compositionally biased region" description="Basic and acidic residues" evidence="5">
    <location>
        <begin position="370"/>
        <end position="385"/>
    </location>
</feature>
<evidence type="ECO:0000259" key="6">
    <source>
        <dbReference type="Pfam" id="PF02750"/>
    </source>
</evidence>
<accession>A0A9Q0MYE8</accession>
<feature type="compositionally biased region" description="Polar residues" evidence="5">
    <location>
        <begin position="414"/>
        <end position="424"/>
    </location>
</feature>
<feature type="region of interest" description="Disordered" evidence="5">
    <location>
        <begin position="313"/>
        <end position="402"/>
    </location>
</feature>
<comment type="similarity">
    <text evidence="1">Belongs to the synapsin family.</text>
</comment>
<dbReference type="EMBL" id="WJQU01000003">
    <property type="protein sequence ID" value="KAJ6640210.1"/>
    <property type="molecule type" value="Genomic_DNA"/>
</dbReference>
<feature type="region of interest" description="Disordered" evidence="5">
    <location>
        <begin position="567"/>
        <end position="590"/>
    </location>
</feature>
<organism evidence="7 8">
    <name type="scientific">Pseudolycoriella hygida</name>
    <dbReference type="NCBI Taxonomy" id="35572"/>
    <lineage>
        <taxon>Eukaryota</taxon>
        <taxon>Metazoa</taxon>
        <taxon>Ecdysozoa</taxon>
        <taxon>Arthropoda</taxon>
        <taxon>Hexapoda</taxon>
        <taxon>Insecta</taxon>
        <taxon>Pterygota</taxon>
        <taxon>Neoptera</taxon>
        <taxon>Endopterygota</taxon>
        <taxon>Diptera</taxon>
        <taxon>Nematocera</taxon>
        <taxon>Sciaroidea</taxon>
        <taxon>Sciaridae</taxon>
        <taxon>Pseudolycoriella</taxon>
    </lineage>
</organism>
<dbReference type="InterPro" id="IPR001359">
    <property type="entry name" value="Synapsin"/>
</dbReference>
<feature type="compositionally biased region" description="Polar residues" evidence="5">
    <location>
        <begin position="352"/>
        <end position="364"/>
    </location>
</feature>
<evidence type="ECO:0000256" key="2">
    <source>
        <dbReference type="ARBA" id="ARBA00022553"/>
    </source>
</evidence>
<keyword evidence="2" id="KW-0597">Phosphoprotein</keyword>
<feature type="compositionally biased region" description="Low complexity" evidence="5">
    <location>
        <begin position="524"/>
        <end position="538"/>
    </location>
</feature>
<evidence type="ECO:0000256" key="1">
    <source>
        <dbReference type="ARBA" id="ARBA00008243"/>
    </source>
</evidence>
<evidence type="ECO:0000256" key="3">
    <source>
        <dbReference type="ARBA" id="ARBA00023018"/>
    </source>
</evidence>
<evidence type="ECO:0000313" key="8">
    <source>
        <dbReference type="Proteomes" id="UP001151699"/>
    </source>
</evidence>
<feature type="compositionally biased region" description="Low complexity" evidence="5">
    <location>
        <begin position="259"/>
        <end position="285"/>
    </location>
</feature>
<dbReference type="PANTHER" id="PTHR10841:SF17">
    <property type="entry name" value="SYNAPSIN"/>
    <property type="match status" value="1"/>
</dbReference>
<keyword evidence="3" id="KW-0770">Synapse</keyword>
<comment type="caution">
    <text evidence="7">The sequence shown here is derived from an EMBL/GenBank/DDBJ whole genome shotgun (WGS) entry which is preliminary data.</text>
</comment>
<dbReference type="Gene3D" id="3.30.470.20">
    <property type="entry name" value="ATP-grasp fold, B domain"/>
    <property type="match status" value="1"/>
</dbReference>
<dbReference type="GO" id="GO:0030672">
    <property type="term" value="C:synaptic vesicle membrane"/>
    <property type="evidence" value="ECO:0007669"/>
    <property type="project" value="TreeGrafter"/>
</dbReference>
<evidence type="ECO:0000313" key="7">
    <source>
        <dbReference type="EMBL" id="KAJ6640210.1"/>
    </source>
</evidence>
<dbReference type="Pfam" id="PF02750">
    <property type="entry name" value="Synapsin_C"/>
    <property type="match status" value="1"/>
</dbReference>
<dbReference type="OrthoDB" id="10249572at2759"/>
<reference evidence="7" key="1">
    <citation type="submission" date="2022-07" db="EMBL/GenBank/DDBJ databases">
        <authorList>
            <person name="Trinca V."/>
            <person name="Uliana J.V.C."/>
            <person name="Torres T.T."/>
            <person name="Ward R.J."/>
            <person name="Monesi N."/>
        </authorList>
    </citation>
    <scope>NUCLEOTIDE SEQUENCE</scope>
    <source>
        <strain evidence="7">HSMRA1968</strain>
        <tissue evidence="7">Whole embryos</tissue>
    </source>
</reference>
<feature type="region of interest" description="Disordered" evidence="5">
    <location>
        <begin position="522"/>
        <end position="553"/>
    </location>
</feature>
<dbReference type="FunFam" id="3.30.470.20:FF:000059">
    <property type="entry name" value="Synapsin-3"/>
    <property type="match status" value="1"/>
</dbReference>
<feature type="region of interest" description="Disordered" evidence="5">
    <location>
        <begin position="414"/>
        <end position="506"/>
    </location>
</feature>
<feature type="compositionally biased region" description="Low complexity" evidence="5">
    <location>
        <begin position="180"/>
        <end position="190"/>
    </location>
</feature>
<feature type="region of interest" description="Disordered" evidence="5">
    <location>
        <begin position="173"/>
        <end position="292"/>
    </location>
</feature>
<sequence length="590" mass="63508">MNNMGSHFSWQKYPCVLKAGHCHGGAATARLENQSALQDAAGLLTGSSSDVQCYCTLEPYIDAKFDIHIQKIGTNYKAFMRKSISGNWKTNQGSAMLEQIAMTEKYKGWLNELSDMFGGLEVCGLSIAVAKDGREFILGASDSTLQLMGDTQEDDRRQIADIVVSRMQNVCRPQLAKTASRSSISSRGGSPTDENVPPAPAGPRPASTSGPPPPIPERTTPGPGSIGRHGSLSSVSSEPPEQPSEKAPTLSNVGRRDSQASQSSTVSSVSTSRQTPQRQPQGQTSVAEDAEDTMKNLRKTFAGIFGDIAITIKPSATTDTTESKTQNLPSITTNTEESSATSAITSVKSDNEPSFTATSSSTVFCNDEPEIIKKPDFKPMERVNPFDKNSVPTKNTSTDVDDSFEIIDSKFKSSYASSDTSKNSYAKIPETKGTPPSGAYASATGKCRREIRSHSIATNNDSPKYGYKGTSSDSFSAKGNYEEPKSHSSLDSYKSVSNKFTRSSGSLSDADIIFGDLKNKAKNTSDYSSYRSSTESDSVFGKSESNKTSFDKSVPSYKIYDGIQNHAFTDFDSPKSSGLSTTDDEDYDLK</sequence>
<dbReference type="GO" id="GO:0007269">
    <property type="term" value="P:neurotransmitter secretion"/>
    <property type="evidence" value="ECO:0007669"/>
    <property type="project" value="InterPro"/>
</dbReference>
<dbReference type="SUPFAM" id="SSF56059">
    <property type="entry name" value="Glutathione synthetase ATP-binding domain-like"/>
    <property type="match status" value="1"/>
</dbReference>
<name>A0A9Q0MYE8_9DIPT</name>
<dbReference type="InterPro" id="IPR020898">
    <property type="entry name" value="Synapsin_ATP-bd_dom"/>
</dbReference>
<gene>
    <name evidence="7" type="primary">Syn_1</name>
    <name evidence="7" type="ORF">Bhyg_12960</name>
</gene>
<proteinExistence type="inferred from homology"/>
<feature type="domain" description="Synapsin ATP-binding" evidence="6">
    <location>
        <begin position="11"/>
        <end position="168"/>
    </location>
</feature>
<feature type="compositionally biased region" description="Polar residues" evidence="5">
    <location>
        <begin position="314"/>
        <end position="329"/>
    </location>
</feature>
<comment type="subcellular location">
    <subcellularLocation>
        <location evidence="4">Synapse</location>
    </subcellularLocation>
</comment>